<dbReference type="EMBL" id="CAJOBP010006718">
    <property type="protein sequence ID" value="CAF4499375.1"/>
    <property type="molecule type" value="Genomic_DNA"/>
</dbReference>
<dbReference type="OrthoDB" id="10252328at2759"/>
<name>A0A820VFE7_9BILA</name>
<evidence type="ECO:0000313" key="3">
    <source>
        <dbReference type="EMBL" id="CAF3610446.1"/>
    </source>
</evidence>
<evidence type="ECO:0000313" key="5">
    <source>
        <dbReference type="EMBL" id="CAF4823806.1"/>
    </source>
</evidence>
<dbReference type="Gene3D" id="3.40.50.10140">
    <property type="entry name" value="Toll/interleukin-1 receptor homology (TIR) domain"/>
    <property type="match status" value="1"/>
</dbReference>
<proteinExistence type="predicted"/>
<protein>
    <recommendedName>
        <fullName evidence="1">TIR domain-containing protein</fullName>
    </recommendedName>
</protein>
<accession>A0A820VFE7</accession>
<dbReference type="PANTHER" id="PTHR46270">
    <property type="entry name" value="ARMADILLO-TYPE FOLD-RELATED"/>
    <property type="match status" value="1"/>
</dbReference>
<dbReference type="Proteomes" id="UP000663825">
    <property type="component" value="Unassembled WGS sequence"/>
</dbReference>
<dbReference type="EMBL" id="CAJNXB010001998">
    <property type="protein sequence ID" value="CAF3208248.1"/>
    <property type="molecule type" value="Genomic_DNA"/>
</dbReference>
<evidence type="ECO:0000313" key="6">
    <source>
        <dbReference type="Proteomes" id="UP000663873"/>
    </source>
</evidence>
<dbReference type="EMBL" id="CAJNYT010003887">
    <property type="protein sequence ID" value="CAF3610446.1"/>
    <property type="molecule type" value="Genomic_DNA"/>
</dbReference>
<sequence>MTDESSIADISPPKTTLNDDKTSLCQQLMSRLQALNSLTATTAVSKKQIWLEFLSLWFDILQNSVSDVPSCYKECSRLPHNMINKTSFYQLKRETDVARQTFFTCLSLLNLSHIKDYLKSTNENGAVSTNQAYCTQVNFMLSLLSEALPYLPLLSTDEEKIIEKSTELFTLLIEYVDLCMPIKSKTTEQKDYKLDSPIMDILSVLWNLLDRTVFVPTFLKCDLPKKVVLWLAQARMLLVESRQPLIHIALNISWHDGGADELNKYRAIAVIKQYQKKYIEDDSRLIVFGMVLALLSTPEQLKNDAKDMKIVLDKLLQLVINADINKSSRYNGFHISEPLGVLVKMFVVEEQTLDYTLCRAETEPPSDMHSTISLFISLFFKFSNALKGDNGLEQFTLTAILNILWSISFHPIYGQELLSDEKLIDTIKTFTDDHNQQEIVEQYRRRSMESIKSATYGILHNLNRKITNDIASDEKIVTHDIRESNSMKGKSDKPMIMISYCHKNDSFCTELFNLLTTHNDAFDIWIDRTHLQGVDDLWELIAYGIERSSIVVSLISSQYFESKSCRQEFVYAADSQKKKIVPVLLEKFEPKGWLGK</sequence>
<dbReference type="GO" id="GO:0007165">
    <property type="term" value="P:signal transduction"/>
    <property type="evidence" value="ECO:0007669"/>
    <property type="project" value="InterPro"/>
</dbReference>
<dbReference type="Proteomes" id="UP000663872">
    <property type="component" value="Unassembled WGS sequence"/>
</dbReference>
<evidence type="ECO:0000313" key="2">
    <source>
        <dbReference type="EMBL" id="CAF3208248.1"/>
    </source>
</evidence>
<dbReference type="PANTHER" id="PTHR46270:SF2">
    <property type="entry name" value="TIR DOMAIN-CONTAINING PROTEIN"/>
    <property type="match status" value="1"/>
</dbReference>
<keyword evidence="6" id="KW-1185">Reference proteome</keyword>
<dbReference type="InterPro" id="IPR000157">
    <property type="entry name" value="TIR_dom"/>
</dbReference>
<dbReference type="Proteomes" id="UP000663848">
    <property type="component" value="Unassembled WGS sequence"/>
</dbReference>
<dbReference type="AlphaFoldDB" id="A0A820VFE7"/>
<comment type="caution">
    <text evidence="4">The sequence shown here is derived from an EMBL/GenBank/DDBJ whole genome shotgun (WGS) entry which is preliminary data.</text>
</comment>
<organism evidence="4 6">
    <name type="scientific">Rotaria socialis</name>
    <dbReference type="NCBI Taxonomy" id="392032"/>
    <lineage>
        <taxon>Eukaryota</taxon>
        <taxon>Metazoa</taxon>
        <taxon>Spiralia</taxon>
        <taxon>Gnathifera</taxon>
        <taxon>Rotifera</taxon>
        <taxon>Eurotatoria</taxon>
        <taxon>Bdelloidea</taxon>
        <taxon>Philodinida</taxon>
        <taxon>Philodinidae</taxon>
        <taxon>Rotaria</taxon>
    </lineage>
</organism>
<dbReference type="Pfam" id="PF13676">
    <property type="entry name" value="TIR_2"/>
    <property type="match status" value="1"/>
</dbReference>
<dbReference type="Proteomes" id="UP000663873">
    <property type="component" value="Unassembled WGS sequence"/>
</dbReference>
<feature type="domain" description="TIR" evidence="1">
    <location>
        <begin position="492"/>
        <end position="596"/>
    </location>
</feature>
<dbReference type="PROSITE" id="PS50104">
    <property type="entry name" value="TIR"/>
    <property type="match status" value="1"/>
</dbReference>
<gene>
    <name evidence="3" type="ORF">GRG538_LOCUS23148</name>
    <name evidence="5" type="ORF">QYT958_LOCUS25226</name>
    <name evidence="2" type="ORF">TIS948_LOCUS12992</name>
    <name evidence="4" type="ORF">UJA718_LOCUS26211</name>
</gene>
<evidence type="ECO:0000313" key="4">
    <source>
        <dbReference type="EMBL" id="CAF4499375.1"/>
    </source>
</evidence>
<dbReference type="EMBL" id="CAJOBR010005626">
    <property type="protein sequence ID" value="CAF4823806.1"/>
    <property type="molecule type" value="Genomic_DNA"/>
</dbReference>
<dbReference type="SUPFAM" id="SSF52200">
    <property type="entry name" value="Toll/Interleukin receptor TIR domain"/>
    <property type="match status" value="1"/>
</dbReference>
<evidence type="ECO:0000259" key="1">
    <source>
        <dbReference type="PROSITE" id="PS50104"/>
    </source>
</evidence>
<dbReference type="InterPro" id="IPR035897">
    <property type="entry name" value="Toll_tir_struct_dom_sf"/>
</dbReference>
<reference evidence="4" key="1">
    <citation type="submission" date="2021-02" db="EMBL/GenBank/DDBJ databases">
        <authorList>
            <person name="Nowell W R."/>
        </authorList>
    </citation>
    <scope>NUCLEOTIDE SEQUENCE</scope>
</reference>